<evidence type="ECO:0000256" key="2">
    <source>
        <dbReference type="SAM" id="SignalP"/>
    </source>
</evidence>
<gene>
    <name evidence="3" type="ORF">GCM10011396_33410</name>
</gene>
<proteinExistence type="predicted"/>
<accession>A0A916UQT7</accession>
<feature type="compositionally biased region" description="Pro residues" evidence="1">
    <location>
        <begin position="111"/>
        <end position="129"/>
    </location>
</feature>
<feature type="chain" id="PRO_5037355888" description="Prolin-rich transmembrane protein" evidence="2">
    <location>
        <begin position="23"/>
        <end position="197"/>
    </location>
</feature>
<feature type="signal peptide" evidence="2">
    <location>
        <begin position="1"/>
        <end position="22"/>
    </location>
</feature>
<evidence type="ECO:0000313" key="3">
    <source>
        <dbReference type="EMBL" id="GGC83320.1"/>
    </source>
</evidence>
<evidence type="ECO:0000313" key="4">
    <source>
        <dbReference type="Proteomes" id="UP000637423"/>
    </source>
</evidence>
<feature type="region of interest" description="Disordered" evidence="1">
    <location>
        <begin position="38"/>
        <end position="79"/>
    </location>
</feature>
<protein>
    <recommendedName>
        <fullName evidence="5">Prolin-rich transmembrane protein</fullName>
    </recommendedName>
</protein>
<evidence type="ECO:0008006" key="5">
    <source>
        <dbReference type="Google" id="ProtNLM"/>
    </source>
</evidence>
<reference evidence="3" key="1">
    <citation type="journal article" date="2014" name="Int. J. Syst. Evol. Microbiol.">
        <title>Complete genome sequence of Corynebacterium casei LMG S-19264T (=DSM 44701T), isolated from a smear-ripened cheese.</title>
        <authorList>
            <consortium name="US DOE Joint Genome Institute (JGI-PGF)"/>
            <person name="Walter F."/>
            <person name="Albersmeier A."/>
            <person name="Kalinowski J."/>
            <person name="Ruckert C."/>
        </authorList>
    </citation>
    <scope>NUCLEOTIDE SEQUENCE</scope>
    <source>
        <strain evidence="3">CGMCC 1.10998</strain>
    </source>
</reference>
<reference evidence="3" key="2">
    <citation type="submission" date="2020-09" db="EMBL/GenBank/DDBJ databases">
        <authorList>
            <person name="Sun Q."/>
            <person name="Zhou Y."/>
        </authorList>
    </citation>
    <scope>NUCLEOTIDE SEQUENCE</scope>
    <source>
        <strain evidence="3">CGMCC 1.10998</strain>
    </source>
</reference>
<comment type="caution">
    <text evidence="3">The sequence shown here is derived from an EMBL/GenBank/DDBJ whole genome shotgun (WGS) entry which is preliminary data.</text>
</comment>
<keyword evidence="4" id="KW-1185">Reference proteome</keyword>
<name>A0A916UQT7_9BURK</name>
<evidence type="ECO:0000256" key="1">
    <source>
        <dbReference type="SAM" id="MobiDB-lite"/>
    </source>
</evidence>
<dbReference type="AlphaFoldDB" id="A0A916UQT7"/>
<sequence>MMNTKHVLMAAGLLVTAWLAFFADKTPNTGVTEAVNRTTTSETKSATREVAPIPVTGSTIKSPSSAVTTSGRSGKEKKEISILELRPRDQLLGSTSFEKGTDGVFAAQSWVPPPPPVQKPPPPPPPTAPALPFSYLGKKNEDGKLEIYIGRGDQTYIAREQMVIDDTYRIDAIKPPLMTFTYLPLKQVQTLTIGGVD</sequence>
<feature type="compositionally biased region" description="Polar residues" evidence="1">
    <location>
        <begin position="56"/>
        <end position="72"/>
    </location>
</feature>
<feature type="region of interest" description="Disordered" evidence="1">
    <location>
        <begin position="110"/>
        <end position="129"/>
    </location>
</feature>
<keyword evidence="2" id="KW-0732">Signal</keyword>
<dbReference type="Proteomes" id="UP000637423">
    <property type="component" value="Unassembled WGS sequence"/>
</dbReference>
<organism evidence="3 4">
    <name type="scientific">Undibacterium terreum</name>
    <dbReference type="NCBI Taxonomy" id="1224302"/>
    <lineage>
        <taxon>Bacteria</taxon>
        <taxon>Pseudomonadati</taxon>
        <taxon>Pseudomonadota</taxon>
        <taxon>Betaproteobacteria</taxon>
        <taxon>Burkholderiales</taxon>
        <taxon>Oxalobacteraceae</taxon>
        <taxon>Undibacterium</taxon>
    </lineage>
</organism>
<dbReference type="EMBL" id="BMED01000003">
    <property type="protein sequence ID" value="GGC83320.1"/>
    <property type="molecule type" value="Genomic_DNA"/>
</dbReference>